<dbReference type="EMBL" id="JABCKI010005967">
    <property type="protein sequence ID" value="KAG5636172.1"/>
    <property type="molecule type" value="Genomic_DNA"/>
</dbReference>
<proteinExistence type="predicted"/>
<sequence>MAKRFRRESPQTLGGPTDKSSPSSDSQDDMADTEMDETPSHQQSETPVAPAPPPKKKRTRTLTTPHQSAVLHALLAQNQRQKARRPRSESEASRKRFPQYGPFPNGHETASVGSFPLALAQGPSSRDSAPLSAPLSGGAGYPASSSYCSPEPYVGSLGSPGRLLGPGMPGSELQPEMPYRGRPPMGLRPSTTLNCSAPSPRYAQSGRNFARSPSPPRSYPVPLLHTSRPTTTSRLHDRDFSSRTLPPLVFNPMPNRSSFSAPGPHGMHRPASRSSFAPSYFDARSLSPEATFAHHPPDPSLTLPPPYTLQPRPNWDINFPALRSSRSPSWTRHGSQPTRGNITPSGYPPHDHSSRMEEVSRNEGDIPTEIVAPQRSGRYDPVRQIFIYSTPSPLPPSPEASEQRRDQEDVQDNRSPSHHS</sequence>
<feature type="compositionally biased region" description="Pro residues" evidence="1">
    <location>
        <begin position="298"/>
        <end position="308"/>
    </location>
</feature>
<organism evidence="2 3">
    <name type="scientific">Sphagnurus paluster</name>
    <dbReference type="NCBI Taxonomy" id="117069"/>
    <lineage>
        <taxon>Eukaryota</taxon>
        <taxon>Fungi</taxon>
        <taxon>Dikarya</taxon>
        <taxon>Basidiomycota</taxon>
        <taxon>Agaricomycotina</taxon>
        <taxon>Agaricomycetes</taxon>
        <taxon>Agaricomycetidae</taxon>
        <taxon>Agaricales</taxon>
        <taxon>Tricholomatineae</taxon>
        <taxon>Lyophyllaceae</taxon>
        <taxon>Sphagnurus</taxon>
    </lineage>
</organism>
<comment type="caution">
    <text evidence="2">The sequence shown here is derived from an EMBL/GenBank/DDBJ whole genome shotgun (WGS) entry which is preliminary data.</text>
</comment>
<feature type="compositionally biased region" description="Basic and acidic residues" evidence="1">
    <location>
        <begin position="401"/>
        <end position="412"/>
    </location>
</feature>
<name>A0A9P7FW45_9AGAR</name>
<reference evidence="2" key="1">
    <citation type="submission" date="2021-02" db="EMBL/GenBank/DDBJ databases">
        <authorList>
            <person name="Nieuwenhuis M."/>
            <person name="Van De Peppel L.J.J."/>
        </authorList>
    </citation>
    <scope>NUCLEOTIDE SEQUENCE</scope>
    <source>
        <strain evidence="2">D49</strain>
    </source>
</reference>
<feature type="compositionally biased region" description="Acidic residues" evidence="1">
    <location>
        <begin position="26"/>
        <end position="37"/>
    </location>
</feature>
<evidence type="ECO:0000313" key="3">
    <source>
        <dbReference type="Proteomes" id="UP000717328"/>
    </source>
</evidence>
<accession>A0A9P7FW45</accession>
<reference evidence="2" key="2">
    <citation type="submission" date="2021-10" db="EMBL/GenBank/DDBJ databases">
        <title>Phylogenomics reveals ancestral predisposition of the termite-cultivated fungus Termitomyces towards a domesticated lifestyle.</title>
        <authorList>
            <person name="Auxier B."/>
            <person name="Grum-Grzhimaylo A."/>
            <person name="Cardenas M.E."/>
            <person name="Lodge J.D."/>
            <person name="Laessoe T."/>
            <person name="Pedersen O."/>
            <person name="Smith M.E."/>
            <person name="Kuyper T.W."/>
            <person name="Franco-Molano E.A."/>
            <person name="Baroni T.J."/>
            <person name="Aanen D.K."/>
        </authorList>
    </citation>
    <scope>NUCLEOTIDE SEQUENCE</scope>
    <source>
        <strain evidence="2">D49</strain>
    </source>
</reference>
<feature type="compositionally biased region" description="Basic and acidic residues" evidence="1">
    <location>
        <begin position="349"/>
        <end position="364"/>
    </location>
</feature>
<feature type="region of interest" description="Disordered" evidence="1">
    <location>
        <begin position="1"/>
        <end position="145"/>
    </location>
</feature>
<evidence type="ECO:0000256" key="1">
    <source>
        <dbReference type="SAM" id="MobiDB-lite"/>
    </source>
</evidence>
<feature type="compositionally biased region" description="Low complexity" evidence="1">
    <location>
        <begin position="132"/>
        <end position="145"/>
    </location>
</feature>
<gene>
    <name evidence="2" type="ORF">H0H81_008922</name>
</gene>
<dbReference type="OrthoDB" id="6159439at2759"/>
<dbReference type="Proteomes" id="UP000717328">
    <property type="component" value="Unassembled WGS sequence"/>
</dbReference>
<dbReference type="AlphaFoldDB" id="A0A9P7FW45"/>
<evidence type="ECO:0000313" key="2">
    <source>
        <dbReference type="EMBL" id="KAG5636172.1"/>
    </source>
</evidence>
<feature type="compositionally biased region" description="Low complexity" evidence="1">
    <location>
        <begin position="158"/>
        <end position="171"/>
    </location>
</feature>
<feature type="region of interest" description="Disordered" evidence="1">
    <location>
        <begin position="158"/>
        <end position="275"/>
    </location>
</feature>
<feature type="compositionally biased region" description="Polar residues" evidence="1">
    <location>
        <begin position="324"/>
        <end position="344"/>
    </location>
</feature>
<keyword evidence="3" id="KW-1185">Reference proteome</keyword>
<protein>
    <submittedName>
        <fullName evidence="2">Uncharacterized protein</fullName>
    </submittedName>
</protein>
<feature type="region of interest" description="Disordered" evidence="1">
    <location>
        <begin position="289"/>
        <end position="420"/>
    </location>
</feature>